<comment type="caution">
    <text evidence="1">The sequence shown here is derived from an EMBL/GenBank/DDBJ whole genome shotgun (WGS) entry which is preliminary data.</text>
</comment>
<dbReference type="Proteomes" id="UP000664032">
    <property type="component" value="Unassembled WGS sequence"/>
</dbReference>
<organism evidence="1 2">
    <name type="scientific">Psilocybe cubensis</name>
    <name type="common">Psychedelic mushroom</name>
    <name type="synonym">Stropharia cubensis</name>
    <dbReference type="NCBI Taxonomy" id="181762"/>
    <lineage>
        <taxon>Eukaryota</taxon>
        <taxon>Fungi</taxon>
        <taxon>Dikarya</taxon>
        <taxon>Basidiomycota</taxon>
        <taxon>Agaricomycotina</taxon>
        <taxon>Agaricomycetes</taxon>
        <taxon>Agaricomycetidae</taxon>
        <taxon>Agaricales</taxon>
        <taxon>Agaricineae</taxon>
        <taxon>Strophariaceae</taxon>
        <taxon>Psilocybe</taxon>
    </lineage>
</organism>
<reference evidence="1" key="1">
    <citation type="submission" date="2021-10" db="EMBL/GenBank/DDBJ databases">
        <title>Psilocybe cubensis genome.</title>
        <authorList>
            <person name="Mckernan K.J."/>
            <person name="Crawford S."/>
            <person name="Trippe A."/>
            <person name="Kane L.T."/>
            <person name="Mclaughlin S."/>
        </authorList>
    </citation>
    <scope>NUCLEOTIDE SEQUENCE</scope>
    <source>
        <strain evidence="1">MGC-MH-2018</strain>
    </source>
</reference>
<evidence type="ECO:0000313" key="1">
    <source>
        <dbReference type="EMBL" id="KAH9481060.1"/>
    </source>
</evidence>
<keyword evidence="2" id="KW-1185">Reference proteome</keyword>
<gene>
    <name evidence="1" type="ORF">JR316_0005579</name>
</gene>
<sequence>MDSSGATQLFFSAVHPERSSEFRATAPPKQVIKDGRREITMCCTNCGKFSTAEEEVKLKRCDVVSISIANSLIWLRISTSAQSHCIALGIPELGAGIQPLIKSVTGNPMLEFYIQVCLAIRFHLHDLRKLTAAERETCIRAPLLVHIDVGIEPTKIAQYMNLYTYPDEYDEDEMEGMLQLHDLVSPWPGIRERLRTLSDINIEVWKRARMSADEDGDQDRAVVLVEFVNDFKQSVTCAIVVGEEAIETVRRAEPFTMQSAITGKETKKPLSIASCFEYINTHIRSDHKNRLLLRAPMRNVDKELIRNLGRKVDSYATRALKVKMDREHVYIRHSAEFVAEHAMLRQRTIGEEHQIEGPPMNPTAALTTPIKRTTVQIVSDINDISTKLSALHNAIDQFPQENGTLQEAVSVDTLARALDTSIKKGTADITANGAISSADAPAILDAIKKIEPLVETTLTTIENRKDSLAALKVGGIIQLVELDLKTLDTDSSAFANSLILNVPTTFVPSFTTIRDQIHKDYVTAIEIFAS</sequence>
<proteinExistence type="predicted"/>
<protein>
    <submittedName>
        <fullName evidence="1">Uncharacterized protein</fullName>
    </submittedName>
</protein>
<accession>A0ACB8GZ83</accession>
<evidence type="ECO:0000313" key="2">
    <source>
        <dbReference type="Proteomes" id="UP000664032"/>
    </source>
</evidence>
<dbReference type="EMBL" id="JAFIQS020000005">
    <property type="protein sequence ID" value="KAH9481060.1"/>
    <property type="molecule type" value="Genomic_DNA"/>
</dbReference>
<name>A0ACB8GZ83_PSICU</name>